<keyword evidence="3 5" id="KW-0808">Transferase</keyword>
<accession>A0A7K1SVM4</accession>
<dbReference type="RefSeq" id="WP_157565494.1">
    <property type="nucleotide sequence ID" value="NZ_WPIK01000005.1"/>
</dbReference>
<dbReference type="Pfam" id="PF00535">
    <property type="entry name" value="Glycos_transf_2"/>
    <property type="match status" value="1"/>
</dbReference>
<keyword evidence="6" id="KW-1185">Reference proteome</keyword>
<organism evidence="5 6">
    <name type="scientific">Mucilaginibacter arboris</name>
    <dbReference type="NCBI Taxonomy" id="2682090"/>
    <lineage>
        <taxon>Bacteria</taxon>
        <taxon>Pseudomonadati</taxon>
        <taxon>Bacteroidota</taxon>
        <taxon>Sphingobacteriia</taxon>
        <taxon>Sphingobacteriales</taxon>
        <taxon>Sphingobacteriaceae</taxon>
        <taxon>Mucilaginibacter</taxon>
    </lineage>
</organism>
<name>A0A7K1SVM4_9SPHI</name>
<dbReference type="Proteomes" id="UP000462014">
    <property type="component" value="Unassembled WGS sequence"/>
</dbReference>
<proteinExistence type="inferred from homology"/>
<evidence type="ECO:0000256" key="2">
    <source>
        <dbReference type="ARBA" id="ARBA00022676"/>
    </source>
</evidence>
<keyword evidence="2" id="KW-0328">Glycosyltransferase</keyword>
<dbReference type="InterPro" id="IPR029044">
    <property type="entry name" value="Nucleotide-diphossugar_trans"/>
</dbReference>
<dbReference type="SUPFAM" id="SSF53448">
    <property type="entry name" value="Nucleotide-diphospho-sugar transferases"/>
    <property type="match status" value="1"/>
</dbReference>
<dbReference type="AlphaFoldDB" id="A0A7K1SVM4"/>
<sequence>MIRKRSISVILPNYNGAYLLEKYLPFTLTAIQNAGVVYEVIVVDDASKDRSIHFLLTHYPEIILICNPQNKGFSHTCNTGIQAAKHELIFLLNTDVKLTPDYFEHQWRYFEREDTFGVMGRIIDMEGDHIQDAARTLAFNGFKIKTNRFFYSENPADFVPTAYLSGANALIDAKKLKAIDGFNELFSPFYGEDFEMGLRAWRLGWKCWYEHQSVCRHLISASTNRFKSTDWVKSIYYRNRFFVHAIHLDGFNLGCWYLQILLIDLLPQLITGKFWMLKSYIQLFRQQTTVKFSKKKLTILIEKHSCKKSITDVAAELNSIIKNIKIIYLK</sequence>
<dbReference type="GO" id="GO:0016757">
    <property type="term" value="F:glycosyltransferase activity"/>
    <property type="evidence" value="ECO:0007669"/>
    <property type="project" value="UniProtKB-KW"/>
</dbReference>
<dbReference type="PANTHER" id="PTHR43179:SF12">
    <property type="entry name" value="GALACTOFURANOSYLTRANSFERASE GLFT2"/>
    <property type="match status" value="1"/>
</dbReference>
<evidence type="ECO:0000256" key="3">
    <source>
        <dbReference type="ARBA" id="ARBA00022679"/>
    </source>
</evidence>
<reference evidence="5 6" key="1">
    <citation type="submission" date="2019-12" db="EMBL/GenBank/DDBJ databases">
        <title>Mucilaginibacter sp. HMF7410 genome sequencing and assembly.</title>
        <authorList>
            <person name="Kang H."/>
            <person name="Cha I."/>
            <person name="Kim H."/>
            <person name="Joh K."/>
        </authorList>
    </citation>
    <scope>NUCLEOTIDE SEQUENCE [LARGE SCALE GENOMIC DNA]</scope>
    <source>
        <strain evidence="5 6">HMF7410</strain>
    </source>
</reference>
<comment type="caution">
    <text evidence="5">The sequence shown here is derived from an EMBL/GenBank/DDBJ whole genome shotgun (WGS) entry which is preliminary data.</text>
</comment>
<gene>
    <name evidence="5" type="ORF">GO621_07030</name>
</gene>
<dbReference type="Gene3D" id="3.90.550.10">
    <property type="entry name" value="Spore Coat Polysaccharide Biosynthesis Protein SpsA, Chain A"/>
    <property type="match status" value="1"/>
</dbReference>
<protein>
    <submittedName>
        <fullName evidence="5">Glycosyltransferase</fullName>
    </submittedName>
</protein>
<dbReference type="EMBL" id="WPIK01000005">
    <property type="protein sequence ID" value="MVN21287.1"/>
    <property type="molecule type" value="Genomic_DNA"/>
</dbReference>
<evidence type="ECO:0000313" key="6">
    <source>
        <dbReference type="Proteomes" id="UP000462014"/>
    </source>
</evidence>
<evidence type="ECO:0000313" key="5">
    <source>
        <dbReference type="EMBL" id="MVN21287.1"/>
    </source>
</evidence>
<evidence type="ECO:0000259" key="4">
    <source>
        <dbReference type="Pfam" id="PF00535"/>
    </source>
</evidence>
<feature type="domain" description="Glycosyltransferase 2-like" evidence="4">
    <location>
        <begin position="8"/>
        <end position="178"/>
    </location>
</feature>
<dbReference type="InterPro" id="IPR001173">
    <property type="entry name" value="Glyco_trans_2-like"/>
</dbReference>
<dbReference type="PANTHER" id="PTHR43179">
    <property type="entry name" value="RHAMNOSYLTRANSFERASE WBBL"/>
    <property type="match status" value="1"/>
</dbReference>
<comment type="similarity">
    <text evidence="1">Belongs to the glycosyltransferase 2 family.</text>
</comment>
<evidence type="ECO:0000256" key="1">
    <source>
        <dbReference type="ARBA" id="ARBA00006739"/>
    </source>
</evidence>